<dbReference type="EMBL" id="JBHUDG010000049">
    <property type="protein sequence ID" value="MFD1631611.1"/>
    <property type="molecule type" value="Genomic_DNA"/>
</dbReference>
<reference evidence="3" key="1">
    <citation type="journal article" date="2019" name="Int. J. Syst. Evol. Microbiol.">
        <title>The Global Catalogue of Microorganisms (GCM) 10K type strain sequencing project: providing services to taxonomists for standard genome sequencing and annotation.</title>
        <authorList>
            <consortium name="The Broad Institute Genomics Platform"/>
            <consortium name="The Broad Institute Genome Sequencing Center for Infectious Disease"/>
            <person name="Wu L."/>
            <person name="Ma J."/>
        </authorList>
    </citation>
    <scope>NUCLEOTIDE SEQUENCE [LARGE SCALE GENOMIC DNA]</scope>
    <source>
        <strain evidence="3">CCUG 53762</strain>
    </source>
</reference>
<evidence type="ECO:0000313" key="3">
    <source>
        <dbReference type="Proteomes" id="UP001597118"/>
    </source>
</evidence>
<evidence type="ECO:0000313" key="2">
    <source>
        <dbReference type="EMBL" id="MFD1631611.1"/>
    </source>
</evidence>
<organism evidence="2 3">
    <name type="scientific">Pseudopedobacter beijingensis</name>
    <dbReference type="NCBI Taxonomy" id="1207056"/>
    <lineage>
        <taxon>Bacteria</taxon>
        <taxon>Pseudomonadati</taxon>
        <taxon>Bacteroidota</taxon>
        <taxon>Sphingobacteriia</taxon>
        <taxon>Sphingobacteriales</taxon>
        <taxon>Sphingobacteriaceae</taxon>
        <taxon>Pseudopedobacter</taxon>
    </lineage>
</organism>
<dbReference type="Proteomes" id="UP001597118">
    <property type="component" value="Unassembled WGS sequence"/>
</dbReference>
<keyword evidence="1" id="KW-0812">Transmembrane</keyword>
<keyword evidence="1" id="KW-1133">Transmembrane helix</keyword>
<evidence type="ECO:0000256" key="1">
    <source>
        <dbReference type="SAM" id="Phobius"/>
    </source>
</evidence>
<protein>
    <submittedName>
        <fullName evidence="2">DUF983 domain-containing protein</fullName>
    </submittedName>
</protein>
<keyword evidence="3" id="KW-1185">Reference proteome</keyword>
<name>A0ABW4IJ08_9SPHI</name>
<sequence>MEVQENTKTTYTLTEFQAACKAKCPRCRRGDLFANKMYGFKSQIMLDRCPHCNLKYEREPGFYYVSMFVSYALNVAEMVTLSVAIYILSGTENPYIYMGILFLSIFALSPFNFRYSRVILLYWLTPGLKFNPEKAKDFPLIQPDEK</sequence>
<feature type="transmembrane region" description="Helical" evidence="1">
    <location>
        <begin position="94"/>
        <end position="113"/>
    </location>
</feature>
<dbReference type="RefSeq" id="WP_379663979.1">
    <property type="nucleotide sequence ID" value="NZ_JBHUDG010000049.1"/>
</dbReference>
<accession>A0ABW4IJ08</accession>
<keyword evidence="1" id="KW-0472">Membrane</keyword>
<comment type="caution">
    <text evidence="2">The sequence shown here is derived from an EMBL/GenBank/DDBJ whole genome shotgun (WGS) entry which is preliminary data.</text>
</comment>
<feature type="transmembrane region" description="Helical" evidence="1">
    <location>
        <begin position="62"/>
        <end position="88"/>
    </location>
</feature>
<gene>
    <name evidence="2" type="ORF">ACFSAH_17180</name>
</gene>
<proteinExistence type="predicted"/>